<dbReference type="Pfam" id="PF08068">
    <property type="entry name" value="DKCLD"/>
    <property type="match status" value="1"/>
</dbReference>
<dbReference type="GO" id="GO:0031120">
    <property type="term" value="P:snRNA pseudouridine synthesis"/>
    <property type="evidence" value="ECO:0007669"/>
    <property type="project" value="TreeGrafter"/>
</dbReference>
<dbReference type="InterPro" id="IPR012960">
    <property type="entry name" value="Dyskerin-like"/>
</dbReference>
<reference evidence="7 8" key="1">
    <citation type="journal article" date="2019" name="ISME J.">
        <title>Isolation and characterization of a thermophilic sulfur- and iron-reducing thaumarchaeote from a terrestrial acidic hot spring.</title>
        <authorList>
            <person name="Kato S."/>
            <person name="Itoh T."/>
            <person name="Yuki M."/>
            <person name="Nagamori M."/>
            <person name="Ohnishi M."/>
            <person name="Uematsu K."/>
            <person name="Suzuki K."/>
            <person name="Takashina T."/>
            <person name="Ohkuma M."/>
        </authorList>
    </citation>
    <scope>NUCLEOTIDE SEQUENCE [LARGE SCALE GENOMIC DNA]</scope>
    <source>
        <strain evidence="7 8">NAS-02</strain>
    </source>
</reference>
<dbReference type="InterPro" id="IPR015947">
    <property type="entry name" value="PUA-like_sf"/>
</dbReference>
<dbReference type="NCBIfam" id="NF003280">
    <property type="entry name" value="PRK04270.1"/>
    <property type="match status" value="1"/>
</dbReference>
<organism evidence="7 8">
    <name type="scientific">Conexivisphaera calida</name>
    <dbReference type="NCBI Taxonomy" id="1874277"/>
    <lineage>
        <taxon>Archaea</taxon>
        <taxon>Nitrososphaerota</taxon>
        <taxon>Conexivisphaeria</taxon>
        <taxon>Conexivisphaerales</taxon>
        <taxon>Conexivisphaeraceae</taxon>
        <taxon>Conexivisphaera</taxon>
    </lineage>
</organism>
<dbReference type="NCBIfam" id="TIGR00425">
    <property type="entry name" value="CBF5"/>
    <property type="match status" value="1"/>
</dbReference>
<dbReference type="RefSeq" id="WP_174448034.1">
    <property type="nucleotide sequence ID" value="NZ_AP018732.1"/>
</dbReference>
<dbReference type="InterPro" id="IPR032819">
    <property type="entry name" value="TruB_C"/>
</dbReference>
<sequence>MAQGPSIRDWLLRSTVVVSEESEGEYGRPPEERSTEELLEYGLVPVDKPAGQTSHQVTAWVKRILGVERAGHSGTLDPLATGMLPVATGRATKVIQALLLGPKEYYSVMRLHDPVPDEQLRSVVSEFTGPIYQRPPVRSRVKRERRIRNVYELEVVERKGNLVLLRSLVQSGTYVRKLIYDMGEVLGPGATMVELRRTRVCDLRESEHMVRLHDLAYAAKLWREGGDDSELRRMVLPIEAGMTHLKPVIAKDTAVDAIAHGSYLAVPGVARMHPGIKKGEVVSIFTHRGELVAIASAEMGYEEIEESGRGVAFRPLRVLMPSGVYPRSWRTKEELGSRENEDEQGSGSGSSPQQP</sequence>
<dbReference type="GO" id="GO:0003723">
    <property type="term" value="F:RNA binding"/>
    <property type="evidence" value="ECO:0007669"/>
    <property type="project" value="InterPro"/>
</dbReference>
<dbReference type="GeneID" id="55584151"/>
<dbReference type="InterPro" id="IPR002478">
    <property type="entry name" value="PUA"/>
</dbReference>
<comment type="function">
    <text evidence="3">Could be responsible for synthesis of pseudouridine from uracil-55 in the psi GC loop of transfer RNAs.</text>
</comment>
<dbReference type="GO" id="GO:0016829">
    <property type="term" value="F:lyase activity"/>
    <property type="evidence" value="ECO:0007669"/>
    <property type="project" value="UniProtKB-KW"/>
</dbReference>
<dbReference type="Gene3D" id="3.30.2350.10">
    <property type="entry name" value="Pseudouridine synthase"/>
    <property type="match status" value="1"/>
</dbReference>
<dbReference type="OrthoDB" id="35866at2157"/>
<dbReference type="GO" id="GO:0031119">
    <property type="term" value="P:tRNA pseudouridine synthesis"/>
    <property type="evidence" value="ECO:0007669"/>
    <property type="project" value="UniProtKB-UniRule"/>
</dbReference>
<dbReference type="KEGG" id="ccai:NAS2_0333"/>
<protein>
    <recommendedName>
        <fullName evidence="3">Probable tRNA pseudouridine synthase B</fullName>
        <ecNumber evidence="3">5.4.99.25</ecNumber>
    </recommendedName>
    <alternativeName>
        <fullName evidence="3">tRNA pseudouridine(55) synthase</fullName>
        <shortName evidence="3">Psi55 synthase</shortName>
    </alternativeName>
    <alternativeName>
        <fullName evidence="3">tRNA pseudouridylate synthase</fullName>
    </alternativeName>
    <alternativeName>
        <fullName evidence="3">tRNA-uridine isomerase</fullName>
    </alternativeName>
</protein>
<dbReference type="InterPro" id="IPR026326">
    <property type="entry name" value="TruB_arch"/>
</dbReference>
<dbReference type="Pfam" id="PF16198">
    <property type="entry name" value="TruB_C_2"/>
    <property type="match status" value="1"/>
</dbReference>
<dbReference type="PANTHER" id="PTHR23127">
    <property type="entry name" value="CENTROMERE/MICROTUBULE BINDING PROTEIN CBF5"/>
    <property type="match status" value="1"/>
</dbReference>
<evidence type="ECO:0000313" key="7">
    <source>
        <dbReference type="EMBL" id="BBE41725.1"/>
    </source>
</evidence>
<dbReference type="EC" id="5.4.99.25" evidence="3"/>
<dbReference type="GO" id="GO:0160148">
    <property type="term" value="F:tRNA pseudouridine(55) synthase activity"/>
    <property type="evidence" value="ECO:0007669"/>
    <property type="project" value="UniProtKB-EC"/>
</dbReference>
<evidence type="ECO:0000256" key="4">
    <source>
        <dbReference type="SAM" id="MobiDB-lite"/>
    </source>
</evidence>
<dbReference type="InterPro" id="IPR002501">
    <property type="entry name" value="PsdUridine_synth_N"/>
</dbReference>
<proteinExistence type="inferred from homology"/>
<dbReference type="CDD" id="cd21148">
    <property type="entry name" value="PUA_Cbf5"/>
    <property type="match status" value="1"/>
</dbReference>
<feature type="compositionally biased region" description="Basic and acidic residues" evidence="4">
    <location>
        <begin position="330"/>
        <end position="339"/>
    </location>
</feature>
<dbReference type="Pfam" id="PF01509">
    <property type="entry name" value="TruB_N"/>
    <property type="match status" value="1"/>
</dbReference>
<keyword evidence="2 3" id="KW-0413">Isomerase</keyword>
<dbReference type="PROSITE" id="PS50890">
    <property type="entry name" value="PUA"/>
    <property type="match status" value="1"/>
</dbReference>
<feature type="active site" description="Nucleophile" evidence="3">
    <location>
        <position position="77"/>
    </location>
</feature>
<dbReference type="AlphaFoldDB" id="A0A4P2VKD4"/>
<dbReference type="Gene3D" id="2.30.130.10">
    <property type="entry name" value="PUA domain"/>
    <property type="match status" value="1"/>
</dbReference>
<dbReference type="Proteomes" id="UP000509448">
    <property type="component" value="Chromosome"/>
</dbReference>
<dbReference type="SUPFAM" id="SSF55120">
    <property type="entry name" value="Pseudouridine synthase"/>
    <property type="match status" value="1"/>
</dbReference>
<dbReference type="GO" id="GO:0031118">
    <property type="term" value="P:rRNA pseudouridine synthesis"/>
    <property type="evidence" value="ECO:0007669"/>
    <property type="project" value="TreeGrafter"/>
</dbReference>
<dbReference type="InterPro" id="IPR004802">
    <property type="entry name" value="tRNA_PsdUridine_synth_B_fam"/>
</dbReference>
<dbReference type="InterPro" id="IPR020103">
    <property type="entry name" value="PsdUridine_synth_cat_dom_sf"/>
</dbReference>
<dbReference type="PANTHER" id="PTHR23127:SF0">
    <property type="entry name" value="H_ACA RIBONUCLEOPROTEIN COMPLEX SUBUNIT DKC1"/>
    <property type="match status" value="1"/>
</dbReference>
<dbReference type="InterPro" id="IPR036974">
    <property type="entry name" value="PUA_sf"/>
</dbReference>
<feature type="domain" description="PUA" evidence="5">
    <location>
        <begin position="246"/>
        <end position="320"/>
    </location>
</feature>
<dbReference type="EMBL" id="AP018732">
    <property type="protein sequence ID" value="BBE41725.1"/>
    <property type="molecule type" value="Genomic_DNA"/>
</dbReference>
<dbReference type="Pfam" id="PF01472">
    <property type="entry name" value="PUA"/>
    <property type="match status" value="1"/>
</dbReference>
<evidence type="ECO:0000256" key="1">
    <source>
        <dbReference type="ARBA" id="ARBA00022694"/>
    </source>
</evidence>
<keyword evidence="7" id="KW-0456">Lyase</keyword>
<feature type="domain" description="Dyskerin-like" evidence="6">
    <location>
        <begin position="12"/>
        <end position="58"/>
    </location>
</feature>
<name>A0A4P2VKD4_9ARCH</name>
<keyword evidence="8" id="KW-1185">Reference proteome</keyword>
<comment type="similarity">
    <text evidence="3">Belongs to the pseudouridine synthase TruB family. Type 2 subfamily.</text>
</comment>
<evidence type="ECO:0000256" key="2">
    <source>
        <dbReference type="ARBA" id="ARBA00023235"/>
    </source>
</evidence>
<comment type="catalytic activity">
    <reaction evidence="3">
        <text>uridine(55) in tRNA = pseudouridine(55) in tRNA</text>
        <dbReference type="Rhea" id="RHEA:42532"/>
        <dbReference type="Rhea" id="RHEA-COMP:10101"/>
        <dbReference type="Rhea" id="RHEA-COMP:10102"/>
        <dbReference type="ChEBI" id="CHEBI:65314"/>
        <dbReference type="ChEBI" id="CHEBI:65315"/>
        <dbReference type="EC" id="5.4.99.25"/>
    </reaction>
</comment>
<dbReference type="SMART" id="SM00359">
    <property type="entry name" value="PUA"/>
    <property type="match status" value="1"/>
</dbReference>
<dbReference type="GO" id="GO:0000495">
    <property type="term" value="P:box H/ACA sno(s)RNA 3'-end processing"/>
    <property type="evidence" value="ECO:0007669"/>
    <property type="project" value="TreeGrafter"/>
</dbReference>
<evidence type="ECO:0000313" key="8">
    <source>
        <dbReference type="Proteomes" id="UP000509448"/>
    </source>
</evidence>
<evidence type="ECO:0000259" key="5">
    <source>
        <dbReference type="SMART" id="SM00359"/>
    </source>
</evidence>
<keyword evidence="1 3" id="KW-0819">tRNA processing</keyword>
<evidence type="ECO:0000256" key="3">
    <source>
        <dbReference type="HAMAP-Rule" id="MF_01081"/>
    </source>
</evidence>
<dbReference type="SUPFAM" id="SSF88697">
    <property type="entry name" value="PUA domain-like"/>
    <property type="match status" value="1"/>
</dbReference>
<dbReference type="SMART" id="SM01136">
    <property type="entry name" value="DKCLD"/>
    <property type="match status" value="1"/>
</dbReference>
<dbReference type="HAMAP" id="MF_01081">
    <property type="entry name" value="TruB_arch"/>
    <property type="match status" value="1"/>
</dbReference>
<evidence type="ECO:0000259" key="6">
    <source>
        <dbReference type="SMART" id="SM01136"/>
    </source>
</evidence>
<gene>
    <name evidence="3" type="primary">truB</name>
    <name evidence="7" type="ORF">NAS2_0333</name>
</gene>
<dbReference type="GO" id="GO:1990481">
    <property type="term" value="P:mRNA pseudouridine synthesis"/>
    <property type="evidence" value="ECO:0007669"/>
    <property type="project" value="TreeGrafter"/>
</dbReference>
<accession>A0A4P2VKD4</accession>
<feature type="region of interest" description="Disordered" evidence="4">
    <location>
        <begin position="329"/>
        <end position="355"/>
    </location>
</feature>